<sequence>MAALTKKLILLTISGSLVSTLCVPACFASDDVRGTGDGWDAAVRRETSTPGGFSSVAEPAGPIDPEAAKRAAEKYRFHCVAIPTLAALLDKTEVITPEECKAQANTGAPLAAGPTTVSNEQVARLIPHGSGINRYPSGEVFVIFKQPMMVWTSPDKQTFNITLLGTAIEVEATPVSFNWDWGDGQSFDTTDPGTPYPNYTVSHAYEVTGNGYVIRLRTSWSARWRIAGQSQWHQVNGTVTTTETSSPFNLYFADSYGTTSN</sequence>
<protein>
    <recommendedName>
        <fullName evidence="2">PKD domain-containing protein</fullName>
    </recommendedName>
</protein>
<dbReference type="Proteomes" id="UP000830236">
    <property type="component" value="Chromosome"/>
</dbReference>
<gene>
    <name evidence="3" type="ORF">M3I41_04870</name>
</gene>
<dbReference type="KEGG" id="agh:M3I41_04870"/>
<feature type="domain" description="PKD" evidence="2">
    <location>
        <begin position="173"/>
        <end position="210"/>
    </location>
</feature>
<dbReference type="PROSITE" id="PS50093">
    <property type="entry name" value="PKD"/>
    <property type="match status" value="1"/>
</dbReference>
<evidence type="ECO:0000259" key="2">
    <source>
        <dbReference type="PROSITE" id="PS50093"/>
    </source>
</evidence>
<organism evidence="3 4">
    <name type="scientific">Actinomyces graevenitzii</name>
    <dbReference type="NCBI Taxonomy" id="55565"/>
    <lineage>
        <taxon>Bacteria</taxon>
        <taxon>Bacillati</taxon>
        <taxon>Actinomycetota</taxon>
        <taxon>Actinomycetes</taxon>
        <taxon>Actinomycetales</taxon>
        <taxon>Actinomycetaceae</taxon>
        <taxon>Actinomyces</taxon>
    </lineage>
</organism>
<feature type="signal peptide" evidence="1">
    <location>
        <begin position="1"/>
        <end position="28"/>
    </location>
</feature>
<evidence type="ECO:0000313" key="3">
    <source>
        <dbReference type="EMBL" id="UQF78953.1"/>
    </source>
</evidence>
<feature type="chain" id="PRO_5038651854" description="PKD domain-containing protein" evidence="1">
    <location>
        <begin position="29"/>
        <end position="261"/>
    </location>
</feature>
<dbReference type="EMBL" id="CP097095">
    <property type="protein sequence ID" value="UQF78953.1"/>
    <property type="molecule type" value="Genomic_DNA"/>
</dbReference>
<reference evidence="3" key="1">
    <citation type="submission" date="2022-05" db="EMBL/GenBank/DDBJ databases">
        <title>Using nanopore sequencing to obtain complete genomes from saliva samples.</title>
        <authorList>
            <person name="Baker J.L."/>
        </authorList>
    </citation>
    <scope>NUCLEOTIDE SEQUENCE</scope>
    <source>
        <strain evidence="3">JCVI-JB-Ag32</strain>
    </source>
</reference>
<dbReference type="InterPro" id="IPR000601">
    <property type="entry name" value="PKD_dom"/>
</dbReference>
<evidence type="ECO:0000313" key="4">
    <source>
        <dbReference type="Proteomes" id="UP000830236"/>
    </source>
</evidence>
<keyword evidence="1" id="KW-0732">Signal</keyword>
<name>A0A9E7AE71_9ACTO</name>
<proteinExistence type="predicted"/>
<accession>A0A9E7AE71</accession>
<dbReference type="AlphaFoldDB" id="A0A9E7AE71"/>
<evidence type="ECO:0000256" key="1">
    <source>
        <dbReference type="SAM" id="SignalP"/>
    </source>
</evidence>